<organism evidence="1 2">
    <name type="scientific">Vaccinium darrowii</name>
    <dbReference type="NCBI Taxonomy" id="229202"/>
    <lineage>
        <taxon>Eukaryota</taxon>
        <taxon>Viridiplantae</taxon>
        <taxon>Streptophyta</taxon>
        <taxon>Embryophyta</taxon>
        <taxon>Tracheophyta</taxon>
        <taxon>Spermatophyta</taxon>
        <taxon>Magnoliopsida</taxon>
        <taxon>eudicotyledons</taxon>
        <taxon>Gunneridae</taxon>
        <taxon>Pentapetalae</taxon>
        <taxon>asterids</taxon>
        <taxon>Ericales</taxon>
        <taxon>Ericaceae</taxon>
        <taxon>Vaccinioideae</taxon>
        <taxon>Vaccinieae</taxon>
        <taxon>Vaccinium</taxon>
    </lineage>
</organism>
<proteinExistence type="predicted"/>
<evidence type="ECO:0000313" key="2">
    <source>
        <dbReference type="Proteomes" id="UP000828048"/>
    </source>
</evidence>
<gene>
    <name evidence="1" type="ORF">Vadar_017869</name>
</gene>
<sequence>MSIVTFTRLQHDASVVELEELLAEFDGVRDIEIQSLPSHVEAIIVVDSYETAVRAVSLNGTIHFGSFLEVRLGYRACPYPRRAEAERSHELFQLRQLATVKIYKRRFEECDSTINDLSEEFLVRCFTNGLKEDIKIGVQVYNPSTMDQAKGLALLQEMTLEALEKQSKKSKNSVSTGEKEKEFTEATCAPIVRSIVKESETLAGIDNSEENDGLMSWEKRQIQENCSSLVVVKDSRIKVGGMGLQEPGIKNEDVEEDLQLGSGNGMMSKSGQATKLEPGDLARNKDNLESDLVLENHSDLVLTRDQSLVRRRHSKKKLATGKTWLHPLKLKISKHNVRQWKVHIAGSMVLYIFQIRVREPINI</sequence>
<dbReference type="Proteomes" id="UP000828048">
    <property type="component" value="Chromosome 3"/>
</dbReference>
<reference evidence="1 2" key="1">
    <citation type="journal article" date="2021" name="Hortic Res">
        <title>High-quality reference genome and annotation aids understanding of berry development for evergreen blueberry (Vaccinium darrowii).</title>
        <authorList>
            <person name="Yu J."/>
            <person name="Hulse-Kemp A.M."/>
            <person name="Babiker E."/>
            <person name="Staton M."/>
        </authorList>
    </citation>
    <scope>NUCLEOTIDE SEQUENCE [LARGE SCALE GENOMIC DNA]</scope>
    <source>
        <strain evidence="2">cv. NJ 8807/NJ 8810</strain>
        <tissue evidence="1">Young leaf</tissue>
    </source>
</reference>
<name>A0ACB7YYI6_9ERIC</name>
<dbReference type="EMBL" id="CM037153">
    <property type="protein sequence ID" value="KAH7857914.1"/>
    <property type="molecule type" value="Genomic_DNA"/>
</dbReference>
<evidence type="ECO:0000313" key="1">
    <source>
        <dbReference type="EMBL" id="KAH7857914.1"/>
    </source>
</evidence>
<comment type="caution">
    <text evidence="1">The sequence shown here is derived from an EMBL/GenBank/DDBJ whole genome shotgun (WGS) entry which is preliminary data.</text>
</comment>
<accession>A0ACB7YYI6</accession>
<protein>
    <submittedName>
        <fullName evidence="1">Uncharacterized protein</fullName>
    </submittedName>
</protein>
<keyword evidence="2" id="KW-1185">Reference proteome</keyword>